<proteinExistence type="predicted"/>
<feature type="domain" description="Carboxyltransferase" evidence="4">
    <location>
        <begin position="13"/>
        <end position="222"/>
    </location>
</feature>
<dbReference type="GO" id="GO:0017168">
    <property type="term" value="F:5-oxoprolinase (ATP-hydrolyzing) activity"/>
    <property type="evidence" value="ECO:0007669"/>
    <property type="project" value="UniProtKB-EC"/>
</dbReference>
<protein>
    <submittedName>
        <fullName evidence="5">5-oxoprolinase subunit PxpB</fullName>
        <ecNumber evidence="5">3.5.2.9</ecNumber>
    </submittedName>
</protein>
<evidence type="ECO:0000313" key="5">
    <source>
        <dbReference type="EMBL" id="QNF33934.1"/>
    </source>
</evidence>
<dbReference type="Gene3D" id="3.30.1360.40">
    <property type="match status" value="1"/>
</dbReference>
<evidence type="ECO:0000259" key="4">
    <source>
        <dbReference type="SMART" id="SM00796"/>
    </source>
</evidence>
<evidence type="ECO:0000313" key="6">
    <source>
        <dbReference type="Proteomes" id="UP000515237"/>
    </source>
</evidence>
<dbReference type="PANTHER" id="PTHR34698">
    <property type="entry name" value="5-OXOPROLINASE SUBUNIT B"/>
    <property type="match status" value="1"/>
</dbReference>
<dbReference type="SMART" id="SM00796">
    <property type="entry name" value="AHS1"/>
    <property type="match status" value="1"/>
</dbReference>
<keyword evidence="1" id="KW-0547">Nucleotide-binding</keyword>
<dbReference type="EC" id="3.5.2.9" evidence="5"/>
<dbReference type="EMBL" id="CP055156">
    <property type="protein sequence ID" value="QNF33934.1"/>
    <property type="molecule type" value="Genomic_DNA"/>
</dbReference>
<dbReference type="Gene3D" id="2.40.100.10">
    <property type="entry name" value="Cyclophilin-like"/>
    <property type="match status" value="1"/>
</dbReference>
<name>A0A7G7G9V0_9BACT</name>
<reference evidence="5 6" key="1">
    <citation type="journal article" date="2018" name="Int. J. Syst. Evol. Microbiol.">
        <title>Adhaeribacter swui sp. nov., isolated from wet mud.</title>
        <authorList>
            <person name="Kim D.U."/>
            <person name="Kim K.W."/>
            <person name="Kang M.S."/>
            <person name="Kim J.Y."/>
            <person name="Jang J.H."/>
            <person name="Kim M.K."/>
        </authorList>
    </citation>
    <scope>NUCLEOTIDE SEQUENCE [LARGE SCALE GENOMIC DNA]</scope>
    <source>
        <strain evidence="5 6">KCTC 52873</strain>
    </source>
</reference>
<keyword evidence="3" id="KW-0067">ATP-binding</keyword>
<gene>
    <name evidence="5" type="primary">pxpB</name>
    <name evidence="5" type="ORF">HUW51_14820</name>
</gene>
<accession>A0A7G7G9V0</accession>
<dbReference type="NCBIfam" id="TIGR00370">
    <property type="entry name" value="5-oxoprolinase subunit PxpB"/>
    <property type="match status" value="1"/>
</dbReference>
<evidence type="ECO:0000256" key="2">
    <source>
        <dbReference type="ARBA" id="ARBA00022801"/>
    </source>
</evidence>
<dbReference type="GO" id="GO:0005524">
    <property type="term" value="F:ATP binding"/>
    <property type="evidence" value="ECO:0007669"/>
    <property type="project" value="UniProtKB-KW"/>
</dbReference>
<dbReference type="InterPro" id="IPR029000">
    <property type="entry name" value="Cyclophilin-like_dom_sf"/>
</dbReference>
<dbReference type="Proteomes" id="UP000515237">
    <property type="component" value="Chromosome"/>
</dbReference>
<organism evidence="5 6">
    <name type="scientific">Adhaeribacter swui</name>
    <dbReference type="NCBI Taxonomy" id="2086471"/>
    <lineage>
        <taxon>Bacteria</taxon>
        <taxon>Pseudomonadati</taxon>
        <taxon>Bacteroidota</taxon>
        <taxon>Cytophagia</taxon>
        <taxon>Cytophagales</taxon>
        <taxon>Hymenobacteraceae</taxon>
        <taxon>Adhaeribacter</taxon>
    </lineage>
</organism>
<dbReference type="RefSeq" id="WP_185270416.1">
    <property type="nucleotide sequence ID" value="NZ_CP055156.1"/>
</dbReference>
<keyword evidence="6" id="KW-1185">Reference proteome</keyword>
<dbReference type="SUPFAM" id="SSF160467">
    <property type="entry name" value="PH0987 N-terminal domain-like"/>
    <property type="match status" value="1"/>
</dbReference>
<dbReference type="SUPFAM" id="SSF50891">
    <property type="entry name" value="Cyclophilin-like"/>
    <property type="match status" value="1"/>
</dbReference>
<dbReference type="InterPro" id="IPR010016">
    <property type="entry name" value="PxpB"/>
</dbReference>
<sequence length="248" mass="27558">MEHPLAPEALTELNVYPLGDAAVVLEFGDHINRLTQRHIQDYTAYLDQHPFPGFVEYVPAFTTLTVYYDPWVVSQQGTQSPYHTVVTYLTEMRLHVKDSPEKPGTKTVEIPVCYGGKYGPDLEYVANLHGIKPKEVIELHTQTTYLVYMIGFAPGFPYLGGMSPDIAAPRKDKPRAKVPAGSVGIAGKQTGVYPIQSPGGWQLIGRTPLQLFNPHRDQPSLLQAGDMIRFVAITEKQFEKKRGAANGH</sequence>
<evidence type="ECO:0000256" key="1">
    <source>
        <dbReference type="ARBA" id="ARBA00022741"/>
    </source>
</evidence>
<dbReference type="Pfam" id="PF02682">
    <property type="entry name" value="CT_C_D"/>
    <property type="match status" value="1"/>
</dbReference>
<keyword evidence="2 5" id="KW-0378">Hydrolase</keyword>
<dbReference type="PANTHER" id="PTHR34698:SF2">
    <property type="entry name" value="5-OXOPROLINASE SUBUNIT B"/>
    <property type="match status" value="1"/>
</dbReference>
<dbReference type="AlphaFoldDB" id="A0A7G7G9V0"/>
<dbReference type="InterPro" id="IPR003833">
    <property type="entry name" value="CT_C_D"/>
</dbReference>
<evidence type="ECO:0000256" key="3">
    <source>
        <dbReference type="ARBA" id="ARBA00022840"/>
    </source>
</evidence>
<dbReference type="KEGG" id="aswu:HUW51_14820"/>